<organism evidence="6 7">
    <name type="scientific">Thermithiobacillus plumbiphilus</name>
    <dbReference type="NCBI Taxonomy" id="1729899"/>
    <lineage>
        <taxon>Bacteria</taxon>
        <taxon>Pseudomonadati</taxon>
        <taxon>Pseudomonadota</taxon>
        <taxon>Acidithiobacillia</taxon>
        <taxon>Acidithiobacillales</taxon>
        <taxon>Thermithiobacillaceae</taxon>
        <taxon>Thermithiobacillus</taxon>
    </lineage>
</organism>
<accession>A0ABU9D8U7</accession>
<keyword evidence="4" id="KW-1133">Transmembrane helix</keyword>
<dbReference type="PANTHER" id="PTHR37481">
    <property type="entry name" value="LIPOPOLYSACCHARIDE EXPORT SYSTEM PROTEIN LPTC"/>
    <property type="match status" value="1"/>
</dbReference>
<evidence type="ECO:0000313" key="7">
    <source>
        <dbReference type="Proteomes" id="UP001446205"/>
    </source>
</evidence>
<dbReference type="Gene3D" id="2.60.450.10">
    <property type="entry name" value="Lipopolysaccharide (LPS) transport protein A like domain"/>
    <property type="match status" value="1"/>
</dbReference>
<proteinExistence type="predicted"/>
<sequence length="188" mass="20307">MRLPGPSIPAFSPAALLTILALLLILVLTWQEPQPVGPNLDWGGSLQSGDLAVENVRLSQYRVDGSLEFHAEAAQAYHDPQAGATFLYKLRALRPQAGGPVAMQATGGRVQDDSGIVSLYQSVRVQMAPDYHAETDMLRYDPRAGLMTSPSAVRLIRGDDWMSGVGMRMSIPAGTAQLLSQVRAYYAP</sequence>
<evidence type="ECO:0000256" key="1">
    <source>
        <dbReference type="ARBA" id="ARBA00022475"/>
    </source>
</evidence>
<comment type="caution">
    <text evidence="6">The sequence shown here is derived from an EMBL/GenBank/DDBJ whole genome shotgun (WGS) entry which is preliminary data.</text>
</comment>
<keyword evidence="1" id="KW-1003">Cell membrane</keyword>
<evidence type="ECO:0000256" key="4">
    <source>
        <dbReference type="ARBA" id="ARBA00022989"/>
    </source>
</evidence>
<gene>
    <name evidence="6" type="primary">lptC</name>
    <name evidence="6" type="ORF">WOB96_09240</name>
</gene>
<evidence type="ECO:0000256" key="3">
    <source>
        <dbReference type="ARBA" id="ARBA00022692"/>
    </source>
</evidence>
<keyword evidence="5" id="KW-0472">Membrane</keyword>
<dbReference type="PANTHER" id="PTHR37481:SF1">
    <property type="entry name" value="LIPOPOLYSACCHARIDE EXPORT SYSTEM PROTEIN LPTC"/>
    <property type="match status" value="1"/>
</dbReference>
<dbReference type="Proteomes" id="UP001446205">
    <property type="component" value="Unassembled WGS sequence"/>
</dbReference>
<keyword evidence="2" id="KW-0997">Cell inner membrane</keyword>
<dbReference type="InterPro" id="IPR010664">
    <property type="entry name" value="LipoPS_assembly_LptC-rel"/>
</dbReference>
<dbReference type="Pfam" id="PF06835">
    <property type="entry name" value="LptC"/>
    <property type="match status" value="1"/>
</dbReference>
<dbReference type="EMBL" id="JBBPCO010000008">
    <property type="protein sequence ID" value="MEK8089950.1"/>
    <property type="molecule type" value="Genomic_DNA"/>
</dbReference>
<name>A0ABU9D8U7_9PROT</name>
<dbReference type="InterPro" id="IPR052363">
    <property type="entry name" value="LPS_export_LptC"/>
</dbReference>
<keyword evidence="3" id="KW-0812">Transmembrane</keyword>
<reference evidence="6 7" key="1">
    <citation type="submission" date="2024-04" db="EMBL/GenBank/DDBJ databases">
        <authorList>
            <person name="Abashina T."/>
            <person name="Shaikin A."/>
        </authorList>
    </citation>
    <scope>NUCLEOTIDE SEQUENCE [LARGE SCALE GENOMIC DNA]</scope>
    <source>
        <strain evidence="6 7">AAFK</strain>
    </source>
</reference>
<protein>
    <submittedName>
        <fullName evidence="6">LPS export ABC transporter periplasmic protein LptC</fullName>
    </submittedName>
</protein>
<keyword evidence="7" id="KW-1185">Reference proteome</keyword>
<evidence type="ECO:0000256" key="2">
    <source>
        <dbReference type="ARBA" id="ARBA00022519"/>
    </source>
</evidence>
<dbReference type="RefSeq" id="WP_341371008.1">
    <property type="nucleotide sequence ID" value="NZ_JBBPCO010000008.1"/>
</dbReference>
<evidence type="ECO:0000313" key="6">
    <source>
        <dbReference type="EMBL" id="MEK8089950.1"/>
    </source>
</evidence>
<dbReference type="NCBIfam" id="TIGR04409">
    <property type="entry name" value="LptC_YrbK"/>
    <property type="match status" value="1"/>
</dbReference>
<evidence type="ECO:0000256" key="5">
    <source>
        <dbReference type="ARBA" id="ARBA00023136"/>
    </source>
</evidence>
<dbReference type="InterPro" id="IPR026265">
    <property type="entry name" value="LptC"/>
</dbReference>